<evidence type="ECO:0000313" key="2">
    <source>
        <dbReference type="EMBL" id="GER99446.1"/>
    </source>
</evidence>
<proteinExistence type="predicted"/>
<protein>
    <submittedName>
        <fullName evidence="2">Uncharacterized protein</fullName>
    </submittedName>
</protein>
<dbReference type="EMBL" id="BLAD01000040">
    <property type="protein sequence ID" value="GER99446.1"/>
    <property type="molecule type" value="Genomic_DNA"/>
</dbReference>
<organism evidence="2 3">
    <name type="scientific">Acrocarpospora corrugata</name>
    <dbReference type="NCBI Taxonomy" id="35763"/>
    <lineage>
        <taxon>Bacteria</taxon>
        <taxon>Bacillati</taxon>
        <taxon>Actinomycetota</taxon>
        <taxon>Actinomycetes</taxon>
        <taxon>Streptosporangiales</taxon>
        <taxon>Streptosporangiaceae</taxon>
        <taxon>Acrocarpospora</taxon>
    </lineage>
</organism>
<evidence type="ECO:0000256" key="1">
    <source>
        <dbReference type="SAM" id="MobiDB-lite"/>
    </source>
</evidence>
<dbReference type="RefSeq" id="WP_155335848.1">
    <property type="nucleotide sequence ID" value="NZ_BAAABN010000042.1"/>
</dbReference>
<name>A0A5M3VRM2_9ACTN</name>
<keyword evidence="3" id="KW-1185">Reference proteome</keyword>
<feature type="compositionally biased region" description="Basic and acidic residues" evidence="1">
    <location>
        <begin position="603"/>
        <end position="623"/>
    </location>
</feature>
<gene>
    <name evidence="2" type="ORF">Acor_15100</name>
</gene>
<reference evidence="2 3" key="1">
    <citation type="submission" date="2019-10" db="EMBL/GenBank/DDBJ databases">
        <title>Whole genome shotgun sequence of Acrocarpospora corrugata NBRC 13972.</title>
        <authorList>
            <person name="Ichikawa N."/>
            <person name="Kimura A."/>
            <person name="Kitahashi Y."/>
            <person name="Komaki H."/>
            <person name="Oguchi A."/>
        </authorList>
    </citation>
    <scope>NUCLEOTIDE SEQUENCE [LARGE SCALE GENOMIC DNA]</scope>
    <source>
        <strain evidence="2 3">NBRC 13972</strain>
    </source>
</reference>
<feature type="region of interest" description="Disordered" evidence="1">
    <location>
        <begin position="527"/>
        <end position="623"/>
    </location>
</feature>
<sequence>MSEKSGDRQDTTPDQRWLFDSGADLADAEADGEAVSTFEHLGWEGLALYLEGDRDDDESEANRALDQLRVTSLLTVRGMRFWLSVVKGISKVSSLPEIMAALDGIDVRAYDAALTALGLQMEIDDPTWGKVLAHALVTRPGRSDPDELDEILAFLELVGEDKQEFLSEFARRSVFGTGTGPRILASADDQDVSGEIVDAVKGHMKHLLREMRKVMEAPLRTARTKPENLKEQRSLDRLAWVLCNLERSRECVAIATSKLQELHIFANIPDQNMDTDLLNLAEVADTDLPEAQQATKEFYQRLLASGMGARGRITDQTLIKAERRLRKTITYLGELKAKWTQLKVEGHTGRYGQGRDAMVHAEAGAADLAFQQSKAIQNMPDLEFQEMLLNQEGITRRIEDLEVMIGISKLCCFHCLLLIRALGKVAGIDLAIAGTHFNTYNWPVADVLSTPEVLEAFLGLDETSKSPYAKTLRAALATEEGRRAVIIGIKESKDLGGGDNTTDYISSEDEADDELALTLAKDEGAGQGLVRRTTTPRIKKDQDSDSDFEDDGEDSDDKVDDFGFPIKEKQPVKKQTARSSVVKRKVSFAETSVKKRPRTRSAAAEKRSAVKPSKNKDSDSESG</sequence>
<dbReference type="OrthoDB" id="3497618at2"/>
<dbReference type="AlphaFoldDB" id="A0A5M3VRM2"/>
<evidence type="ECO:0000313" key="3">
    <source>
        <dbReference type="Proteomes" id="UP000334990"/>
    </source>
</evidence>
<dbReference type="Proteomes" id="UP000334990">
    <property type="component" value="Unassembled WGS sequence"/>
</dbReference>
<feature type="compositionally biased region" description="Acidic residues" evidence="1">
    <location>
        <begin position="544"/>
        <end position="559"/>
    </location>
</feature>
<accession>A0A5M3VRM2</accession>
<comment type="caution">
    <text evidence="2">The sequence shown here is derived from an EMBL/GenBank/DDBJ whole genome shotgun (WGS) entry which is preliminary data.</text>
</comment>